<comment type="caution">
    <text evidence="4">The sequence shown here is derived from an EMBL/GenBank/DDBJ whole genome shotgun (WGS) entry which is preliminary data.</text>
</comment>
<dbReference type="PANTHER" id="PTHR30273">
    <property type="entry name" value="PERIPLASMIC SIGNAL SENSOR AND SIGMA FACTOR ACTIVATOR FECR-RELATED"/>
    <property type="match status" value="1"/>
</dbReference>
<dbReference type="Pfam" id="PF16344">
    <property type="entry name" value="FecR_C"/>
    <property type="match status" value="1"/>
</dbReference>
<evidence type="ECO:0000313" key="5">
    <source>
        <dbReference type="Proteomes" id="UP000290407"/>
    </source>
</evidence>
<feature type="domain" description="Protein FecR C-terminal" evidence="3">
    <location>
        <begin position="261"/>
        <end position="329"/>
    </location>
</feature>
<dbReference type="InterPro" id="IPR032508">
    <property type="entry name" value="FecR_C"/>
</dbReference>
<dbReference type="Proteomes" id="UP000290407">
    <property type="component" value="Unassembled WGS sequence"/>
</dbReference>
<accession>A0A4Q2UJT1</accession>
<protein>
    <submittedName>
        <fullName evidence="4">DUF4974 domain-containing protein</fullName>
    </submittedName>
</protein>
<name>A0A4Q2UJT1_9BACT</name>
<sequence>MTDDVLNRYFANQITPEEAQRVLTWFNTDEGRAYLANRLDKQLGQPSWQTTSPLSAPAADPLWQRLNEARQSLSAQPTLAIRPLTSWRQPMRWAAVFVGALLIALGSFWLYNQRQPAELTHQTPFGKIRTLTLSDGSVVTLNGNSRLRLAEQWRPGQAREVWLDGEGFFRVTHQQNHERFVVHLPNKLNIEVLGTQFNVLARASRAKVVLTNGKIRLDVGKRAKEKLIMRPGDLVFADINKRIYYRKRVDPAVQSSWQADKLRFEDTTLQEVADMLRETYGVDVVITNPELGRQTLSGSVPNNSVETILNGLSTLFDLRITRKGNQILIQ</sequence>
<dbReference type="Pfam" id="PF04773">
    <property type="entry name" value="FecR"/>
    <property type="match status" value="1"/>
</dbReference>
<dbReference type="InterPro" id="IPR006860">
    <property type="entry name" value="FecR"/>
</dbReference>
<evidence type="ECO:0000256" key="1">
    <source>
        <dbReference type="SAM" id="Phobius"/>
    </source>
</evidence>
<dbReference type="EMBL" id="SBLB01000007">
    <property type="protein sequence ID" value="RYC67755.1"/>
    <property type="molecule type" value="Genomic_DNA"/>
</dbReference>
<dbReference type="RefSeq" id="WP_077922113.1">
    <property type="nucleotide sequence ID" value="NZ_SBLB01000007.1"/>
</dbReference>
<feature type="domain" description="FecR protein" evidence="2">
    <location>
        <begin position="121"/>
        <end position="216"/>
    </location>
</feature>
<keyword evidence="1" id="KW-1133">Transmembrane helix</keyword>
<dbReference type="AlphaFoldDB" id="A0A4Q2UJT1"/>
<dbReference type="Gene3D" id="2.60.120.1440">
    <property type="match status" value="1"/>
</dbReference>
<keyword evidence="1" id="KW-0472">Membrane</keyword>
<feature type="transmembrane region" description="Helical" evidence="1">
    <location>
        <begin position="91"/>
        <end position="111"/>
    </location>
</feature>
<evidence type="ECO:0000313" key="4">
    <source>
        <dbReference type="EMBL" id="RYC67755.1"/>
    </source>
</evidence>
<organism evidence="4 5">
    <name type="scientific">Spirosoma sordidisoli</name>
    <dbReference type="NCBI Taxonomy" id="2502893"/>
    <lineage>
        <taxon>Bacteria</taxon>
        <taxon>Pseudomonadati</taxon>
        <taxon>Bacteroidota</taxon>
        <taxon>Cytophagia</taxon>
        <taxon>Cytophagales</taxon>
        <taxon>Cytophagaceae</taxon>
        <taxon>Spirosoma</taxon>
    </lineage>
</organism>
<evidence type="ECO:0000259" key="2">
    <source>
        <dbReference type="Pfam" id="PF04773"/>
    </source>
</evidence>
<dbReference type="PANTHER" id="PTHR30273:SF2">
    <property type="entry name" value="PROTEIN FECR"/>
    <property type="match status" value="1"/>
</dbReference>
<keyword evidence="5" id="KW-1185">Reference proteome</keyword>
<proteinExistence type="predicted"/>
<reference evidence="4 5" key="1">
    <citation type="submission" date="2019-01" db="EMBL/GenBank/DDBJ databases">
        <title>Spirosoma flava sp. nov., a propanil-degrading bacterium isolated from herbicide-contaminated soil.</title>
        <authorList>
            <person name="Zhang L."/>
            <person name="Jiang J.-D."/>
        </authorList>
    </citation>
    <scope>NUCLEOTIDE SEQUENCE [LARGE SCALE GENOMIC DNA]</scope>
    <source>
        <strain evidence="4 5">TY50</strain>
    </source>
</reference>
<keyword evidence="1" id="KW-0812">Transmembrane</keyword>
<dbReference type="Gene3D" id="3.55.50.30">
    <property type="match status" value="1"/>
</dbReference>
<dbReference type="InterPro" id="IPR012373">
    <property type="entry name" value="Ferrdict_sens_TM"/>
</dbReference>
<evidence type="ECO:0000259" key="3">
    <source>
        <dbReference type="Pfam" id="PF16344"/>
    </source>
</evidence>
<dbReference type="GO" id="GO:0016989">
    <property type="term" value="F:sigma factor antagonist activity"/>
    <property type="evidence" value="ECO:0007669"/>
    <property type="project" value="TreeGrafter"/>
</dbReference>
<gene>
    <name evidence="4" type="ORF">EQG79_23940</name>
</gene>
<dbReference type="PIRSF" id="PIRSF018266">
    <property type="entry name" value="FecR"/>
    <property type="match status" value="1"/>
</dbReference>